<feature type="compositionally biased region" description="Polar residues" evidence="2">
    <location>
        <begin position="681"/>
        <end position="709"/>
    </location>
</feature>
<feature type="region of interest" description="Disordered" evidence="2">
    <location>
        <begin position="616"/>
        <end position="744"/>
    </location>
</feature>
<name>A0A284R0X4_ARMOS</name>
<evidence type="ECO:0000256" key="1">
    <source>
        <dbReference type="PROSITE-ProRule" id="PRU00042"/>
    </source>
</evidence>
<keyword evidence="5" id="KW-1185">Reference proteome</keyword>
<feature type="compositionally biased region" description="Polar residues" evidence="2">
    <location>
        <begin position="661"/>
        <end position="672"/>
    </location>
</feature>
<dbReference type="InterPro" id="IPR013087">
    <property type="entry name" value="Znf_C2H2_type"/>
</dbReference>
<dbReference type="OrthoDB" id="3254002at2759"/>
<evidence type="ECO:0000256" key="2">
    <source>
        <dbReference type="SAM" id="MobiDB-lite"/>
    </source>
</evidence>
<dbReference type="Proteomes" id="UP000219338">
    <property type="component" value="Unassembled WGS sequence"/>
</dbReference>
<dbReference type="EMBL" id="FUEG01000003">
    <property type="protein sequence ID" value="SJL02370.1"/>
    <property type="molecule type" value="Genomic_DNA"/>
</dbReference>
<feature type="compositionally biased region" description="Polar residues" evidence="2">
    <location>
        <begin position="377"/>
        <end position="391"/>
    </location>
</feature>
<proteinExistence type="predicted"/>
<feature type="compositionally biased region" description="Polar residues" evidence="2">
    <location>
        <begin position="616"/>
        <end position="649"/>
    </location>
</feature>
<feature type="compositionally biased region" description="Basic and acidic residues" evidence="2">
    <location>
        <begin position="517"/>
        <end position="540"/>
    </location>
</feature>
<protein>
    <recommendedName>
        <fullName evidence="3">C2H2-type domain-containing protein</fullName>
    </recommendedName>
</protein>
<dbReference type="PROSITE" id="PS50157">
    <property type="entry name" value="ZINC_FINGER_C2H2_2"/>
    <property type="match status" value="1"/>
</dbReference>
<sequence>MSLERTNDKGVFTAESYRQNSETIQTMRAHLDRVWVNNEIAELERKVREGEDAKRKLSELQSQTAAGYVGPVHPSYTPSIAPVQPSAYIEEVGYDHQLSSSRPVPRHSQPTTSYHLHQNGYVNYVSTPHGPAPLAAQNSANMANRHPHTHRQTTSMSGPVASSTNSVPPVHWQGGHDFRTSSLANAIGGTPHPPISYMQSTGPPTVQPTSAATPNFTQSNSAQRNVVAQLETLSTGNAIRNEHTAGSSQSVSSKQQQAFNPFSEYKLALNFNMAAPVGRGWTAETVSQMLYRFEQHASPNTHADFPELRLRVAKLNDSILLLAIVDHQGRLIEVHEYSELQPLPQRLQAQIATLAIDAQTKTSQPFRDPLLPKELASKSNQLSQSQTTPVFSASKHAAAPSHTSSVVPTPPVPSIATPAHEPSTKVPAASRPYAASPDLSSNGTLPNELANAGECSRSASPVPPPSNALTPRAGSPLPQPRDAASSSVLEGPRTPSHANKHTLARDVLRALGFSGKRGREGDSENEDERAPKKRVIDDRSSVSTTNSTNFMQAPVAITGIPVTSMIPLARLPTTQNSQYTYQPYNPYRALIAPSAQLAQPHNLTSTLPKAIQNTVPPGAQDLSTMADSRTKNPSSQTTTSLLPVGTTSAIPDPSAVKDMATPSSYPTLTQNPPLADEDTAAPSTLEVSQPTGSSPIQNNNATTPTSRSHSPIDDREGDAGSSKLPLFFRSSSTPLGDTSGIDDADHSDAEDVHIFGPAKPLSAKALGKRKIPYVLIPPPPTWVKEFKARLERRRRSEAILEEASDETLYVDVVGFESPVQQEIGSATLAQSINGTLMTNPDSQRHSRTPLLDEKEEAAMQKCSSRLREAPCKWRGCDSILNCADKLYLHLQYHVEQNKAEKSFPCHWQHCGRVLLHKHEMILHLQVHAFMPLYCAYESMNRLQCSTHHLIIKLVTDCEETFRTARQYLQHSLQIHQNDKLRPSADPFLLQGHMELPDVPSVVPSYMAVARSVAQYPISPERHQVIGLWTLQNIFGKVDLAPQRYNLAKPFRPGEASAAELRSRHEYDFLETKPPISSSPSRSAKWESMKGVADLNSDEVTAMFKDKDIVLWGKGGDDDLVDEAAEAGNDEETVRVLLQV</sequence>
<dbReference type="SMART" id="SM00355">
    <property type="entry name" value="ZnF_C2H2"/>
    <property type="match status" value="3"/>
</dbReference>
<evidence type="ECO:0000313" key="4">
    <source>
        <dbReference type="EMBL" id="SJL02370.1"/>
    </source>
</evidence>
<gene>
    <name evidence="4" type="ORF">ARMOST_05697</name>
</gene>
<feature type="domain" description="C2H2-type" evidence="3">
    <location>
        <begin position="903"/>
        <end position="928"/>
    </location>
</feature>
<dbReference type="GO" id="GO:0008270">
    <property type="term" value="F:zinc ion binding"/>
    <property type="evidence" value="ECO:0007669"/>
    <property type="project" value="UniProtKB-KW"/>
</dbReference>
<accession>A0A284R0X4</accession>
<organism evidence="4 5">
    <name type="scientific">Armillaria ostoyae</name>
    <name type="common">Armillaria root rot fungus</name>
    <dbReference type="NCBI Taxonomy" id="47428"/>
    <lineage>
        <taxon>Eukaryota</taxon>
        <taxon>Fungi</taxon>
        <taxon>Dikarya</taxon>
        <taxon>Basidiomycota</taxon>
        <taxon>Agaricomycotina</taxon>
        <taxon>Agaricomycetes</taxon>
        <taxon>Agaricomycetidae</taxon>
        <taxon>Agaricales</taxon>
        <taxon>Marasmiineae</taxon>
        <taxon>Physalacriaceae</taxon>
        <taxon>Armillaria</taxon>
    </lineage>
</organism>
<feature type="region of interest" description="Disordered" evidence="2">
    <location>
        <begin position="377"/>
        <end position="546"/>
    </location>
</feature>
<dbReference type="OMA" id="SPNTHAD"/>
<dbReference type="PROSITE" id="PS00028">
    <property type="entry name" value="ZINC_FINGER_C2H2_1"/>
    <property type="match status" value="1"/>
</dbReference>
<feature type="region of interest" description="Disordered" evidence="2">
    <location>
        <begin position="145"/>
        <end position="167"/>
    </location>
</feature>
<dbReference type="AlphaFoldDB" id="A0A284R0X4"/>
<feature type="compositionally biased region" description="Polar residues" evidence="2">
    <location>
        <begin position="152"/>
        <end position="167"/>
    </location>
</feature>
<evidence type="ECO:0000313" key="5">
    <source>
        <dbReference type="Proteomes" id="UP000219338"/>
    </source>
</evidence>
<reference evidence="5" key="1">
    <citation type="journal article" date="2017" name="Nat. Ecol. Evol.">
        <title>Genome expansion and lineage-specific genetic innovations in the forest pathogenic fungi Armillaria.</title>
        <authorList>
            <person name="Sipos G."/>
            <person name="Prasanna A.N."/>
            <person name="Walter M.C."/>
            <person name="O'Connor E."/>
            <person name="Balint B."/>
            <person name="Krizsan K."/>
            <person name="Kiss B."/>
            <person name="Hess J."/>
            <person name="Varga T."/>
            <person name="Slot J."/>
            <person name="Riley R."/>
            <person name="Boka B."/>
            <person name="Rigling D."/>
            <person name="Barry K."/>
            <person name="Lee J."/>
            <person name="Mihaltcheva S."/>
            <person name="LaButti K."/>
            <person name="Lipzen A."/>
            <person name="Waldron R."/>
            <person name="Moloney N.M."/>
            <person name="Sperisen C."/>
            <person name="Kredics L."/>
            <person name="Vagvoelgyi C."/>
            <person name="Patrignani A."/>
            <person name="Fitzpatrick D."/>
            <person name="Nagy I."/>
            <person name="Doyle S."/>
            <person name="Anderson J.B."/>
            <person name="Grigoriev I.V."/>
            <person name="Gueldener U."/>
            <person name="Muensterkoetter M."/>
            <person name="Nagy L.G."/>
        </authorList>
    </citation>
    <scope>NUCLEOTIDE SEQUENCE [LARGE SCALE GENOMIC DNA]</scope>
    <source>
        <strain evidence="5">C18/9</strain>
    </source>
</reference>
<evidence type="ECO:0000259" key="3">
    <source>
        <dbReference type="PROSITE" id="PS50157"/>
    </source>
</evidence>
<keyword evidence="1" id="KW-0863">Zinc-finger</keyword>
<keyword evidence="1" id="KW-0862">Zinc</keyword>
<keyword evidence="1" id="KW-0479">Metal-binding</keyword>
<dbReference type="STRING" id="47428.A0A284R0X4"/>